<sequence length="193" mass="21933">MIKGSYFILPFAMMALVACMPKHTVDEQMVGSFDSVMQADATESLYPSTLANDQRQTASLSEYLNAISDPAYVDMYLKHEPKTHTVVLFTDADTKERQAWFEKLRQKFGTDIRLQKAVLTKVQAQREFDQIKVLLTQHQIDLQGGYDIEFERYQVHVDETDYERAKQLLQALPFGSRIDLHAGGLAVPEAGLN</sequence>
<name>A0A1T0CIG3_9GAMM</name>
<accession>A0A1T0CIG3</accession>
<comment type="caution">
    <text evidence="1">The sequence shown here is derived from an EMBL/GenBank/DDBJ whole genome shotgun (WGS) entry which is preliminary data.</text>
</comment>
<evidence type="ECO:0000313" key="2">
    <source>
        <dbReference type="Proteomes" id="UP000189800"/>
    </source>
</evidence>
<proteinExistence type="predicted"/>
<dbReference type="EMBL" id="MUYU01000029">
    <property type="protein sequence ID" value="OOS22095.1"/>
    <property type="molecule type" value="Genomic_DNA"/>
</dbReference>
<dbReference type="Proteomes" id="UP000189800">
    <property type="component" value="Unassembled WGS sequence"/>
</dbReference>
<keyword evidence="2" id="KW-1185">Reference proteome</keyword>
<dbReference type="PROSITE" id="PS51257">
    <property type="entry name" value="PROKAR_LIPOPROTEIN"/>
    <property type="match status" value="1"/>
</dbReference>
<protein>
    <submittedName>
        <fullName evidence="1">Uncharacterized protein</fullName>
    </submittedName>
</protein>
<reference evidence="1 2" key="1">
    <citation type="submission" date="2017-02" db="EMBL/GenBank/DDBJ databases">
        <title>Draft genome sequence of Moraxella pluranimalium CCUG 54913T type strain.</title>
        <authorList>
            <person name="Salva-Serra F."/>
            <person name="Engstrom-Jakobsson H."/>
            <person name="Thorell K."/>
            <person name="Jaen-Luchoro D."/>
            <person name="Gonzales-Siles L."/>
            <person name="Karlsson R."/>
            <person name="Yazdan S."/>
            <person name="Boulund F."/>
            <person name="Johnning A."/>
            <person name="Engstrand L."/>
            <person name="Kristiansson E."/>
            <person name="Moore E."/>
        </authorList>
    </citation>
    <scope>NUCLEOTIDE SEQUENCE [LARGE SCALE GENOMIC DNA]</scope>
    <source>
        <strain evidence="1 2">CCUG 54913</strain>
    </source>
</reference>
<dbReference type="AlphaFoldDB" id="A0A1T0CIG3"/>
<gene>
    <name evidence="1" type="ORF">B0680_09660</name>
</gene>
<organism evidence="1 2">
    <name type="scientific">Moraxella pluranimalium</name>
    <dbReference type="NCBI Taxonomy" id="470453"/>
    <lineage>
        <taxon>Bacteria</taxon>
        <taxon>Pseudomonadati</taxon>
        <taxon>Pseudomonadota</taxon>
        <taxon>Gammaproteobacteria</taxon>
        <taxon>Moraxellales</taxon>
        <taxon>Moraxellaceae</taxon>
        <taxon>Moraxella</taxon>
    </lineage>
</organism>
<evidence type="ECO:0000313" key="1">
    <source>
        <dbReference type="EMBL" id="OOS22095.1"/>
    </source>
</evidence>